<organism evidence="2">
    <name type="scientific">marine metagenome</name>
    <dbReference type="NCBI Taxonomy" id="408172"/>
    <lineage>
        <taxon>unclassified sequences</taxon>
        <taxon>metagenomes</taxon>
        <taxon>ecological metagenomes</taxon>
    </lineage>
</organism>
<reference evidence="2" key="1">
    <citation type="submission" date="2018-05" db="EMBL/GenBank/DDBJ databases">
        <authorList>
            <person name="Lanie J.A."/>
            <person name="Ng W.-L."/>
            <person name="Kazmierczak K.M."/>
            <person name="Andrzejewski T.M."/>
            <person name="Davidsen T.M."/>
            <person name="Wayne K.J."/>
            <person name="Tettelin H."/>
            <person name="Glass J.I."/>
            <person name="Rusch D."/>
            <person name="Podicherti R."/>
            <person name="Tsui H.-C.T."/>
            <person name="Winkler M.E."/>
        </authorList>
    </citation>
    <scope>NUCLEOTIDE SEQUENCE</scope>
</reference>
<dbReference type="CDD" id="cd00038">
    <property type="entry name" value="CAP_ED"/>
    <property type="match status" value="1"/>
</dbReference>
<dbReference type="PROSITE" id="PS50042">
    <property type="entry name" value="CNMP_BINDING_3"/>
    <property type="match status" value="1"/>
</dbReference>
<dbReference type="Pfam" id="PF00027">
    <property type="entry name" value="cNMP_binding"/>
    <property type="match status" value="1"/>
</dbReference>
<dbReference type="EMBL" id="UINC01080702">
    <property type="protein sequence ID" value="SVC23888.1"/>
    <property type="molecule type" value="Genomic_DNA"/>
</dbReference>
<evidence type="ECO:0000259" key="1">
    <source>
        <dbReference type="PROSITE" id="PS50042"/>
    </source>
</evidence>
<protein>
    <recommendedName>
        <fullName evidence="1">Cyclic nucleotide-binding domain-containing protein</fullName>
    </recommendedName>
</protein>
<evidence type="ECO:0000313" key="2">
    <source>
        <dbReference type="EMBL" id="SVC23888.1"/>
    </source>
</evidence>
<feature type="domain" description="Cyclic nucleotide-binding" evidence="1">
    <location>
        <begin position="8"/>
        <end position="87"/>
    </location>
</feature>
<dbReference type="AlphaFoldDB" id="A0A382KHI7"/>
<sequence>MNSHLIEYKKGDYVIRQGEKDSTIFILLKGTLAITKNEVPDAELNTLKVGALFGEVPLITGKSRSTNVIAKNKALVLKMDSYLLKTLDPSILNKFKDHLIKILIRRLDEMDSSMAAFKFEFEKMYRRL</sequence>
<dbReference type="Gene3D" id="2.60.120.10">
    <property type="entry name" value="Jelly Rolls"/>
    <property type="match status" value="1"/>
</dbReference>
<accession>A0A382KHI7</accession>
<dbReference type="SUPFAM" id="SSF51206">
    <property type="entry name" value="cAMP-binding domain-like"/>
    <property type="match status" value="1"/>
</dbReference>
<gene>
    <name evidence="2" type="ORF">METZ01_LOCUS276742</name>
</gene>
<dbReference type="InterPro" id="IPR018490">
    <property type="entry name" value="cNMP-bd_dom_sf"/>
</dbReference>
<proteinExistence type="predicted"/>
<dbReference type="InterPro" id="IPR000595">
    <property type="entry name" value="cNMP-bd_dom"/>
</dbReference>
<name>A0A382KHI7_9ZZZZ</name>
<dbReference type="InterPro" id="IPR014710">
    <property type="entry name" value="RmlC-like_jellyroll"/>
</dbReference>